<evidence type="ECO:0000313" key="4">
    <source>
        <dbReference type="EMBL" id="KKW42505.1"/>
    </source>
</evidence>
<keyword evidence="2" id="KW-0808">Transferase</keyword>
<dbReference type="GO" id="GO:0016279">
    <property type="term" value="F:protein-lysine N-methyltransferase activity"/>
    <property type="evidence" value="ECO:0007669"/>
    <property type="project" value="InterPro"/>
</dbReference>
<evidence type="ECO:0000313" key="5">
    <source>
        <dbReference type="Proteomes" id="UP000033870"/>
    </source>
</evidence>
<gene>
    <name evidence="4" type="ORF">UY92_C0006G0066</name>
</gene>
<evidence type="ECO:0000256" key="1">
    <source>
        <dbReference type="ARBA" id="ARBA00022603"/>
    </source>
</evidence>
<dbReference type="STRING" id="1619044.UY92_C0006G0066"/>
<dbReference type="EMBL" id="LCRX01000006">
    <property type="protein sequence ID" value="KKW42505.1"/>
    <property type="molecule type" value="Genomic_DNA"/>
</dbReference>
<keyword evidence="1" id="KW-0489">Methyltransferase</keyword>
<comment type="caution">
    <text evidence="4">The sequence shown here is derived from an EMBL/GenBank/DDBJ whole genome shotgun (WGS) entry which is preliminary data.</text>
</comment>
<dbReference type="Gene3D" id="3.40.50.150">
    <property type="entry name" value="Vaccinia Virus protein VP39"/>
    <property type="match status" value="1"/>
</dbReference>
<name>A0A0G1YH07_9BACT</name>
<dbReference type="SUPFAM" id="SSF53335">
    <property type="entry name" value="S-adenosyl-L-methionine-dependent methyltransferases"/>
    <property type="match status" value="1"/>
</dbReference>
<dbReference type="Proteomes" id="UP000033870">
    <property type="component" value="Unassembled WGS sequence"/>
</dbReference>
<protein>
    <recommendedName>
        <fullName evidence="6">DOT1 domain-containing protein</fullName>
    </recommendedName>
</protein>
<evidence type="ECO:0000256" key="2">
    <source>
        <dbReference type="ARBA" id="ARBA00022679"/>
    </source>
</evidence>
<dbReference type="InterPro" id="IPR026170">
    <property type="entry name" value="FAM173A/B"/>
</dbReference>
<evidence type="ECO:0008006" key="6">
    <source>
        <dbReference type="Google" id="ProtNLM"/>
    </source>
</evidence>
<dbReference type="InterPro" id="IPR029063">
    <property type="entry name" value="SAM-dependent_MTases_sf"/>
</dbReference>
<dbReference type="GO" id="GO:0032259">
    <property type="term" value="P:methylation"/>
    <property type="evidence" value="ECO:0007669"/>
    <property type="project" value="UniProtKB-KW"/>
</dbReference>
<organism evidence="4 5">
    <name type="scientific">Candidatus Magasanikbacteria bacterium GW2011_GWA2_56_11</name>
    <dbReference type="NCBI Taxonomy" id="1619044"/>
    <lineage>
        <taxon>Bacteria</taxon>
        <taxon>Candidatus Magasanikiibacteriota</taxon>
    </lineage>
</organism>
<dbReference type="AlphaFoldDB" id="A0A0G1YH07"/>
<evidence type="ECO:0000256" key="3">
    <source>
        <dbReference type="ARBA" id="ARBA00022691"/>
    </source>
</evidence>
<reference evidence="4 5" key="1">
    <citation type="journal article" date="2015" name="Nature">
        <title>rRNA introns, odd ribosomes, and small enigmatic genomes across a large radiation of phyla.</title>
        <authorList>
            <person name="Brown C.T."/>
            <person name="Hug L.A."/>
            <person name="Thomas B.C."/>
            <person name="Sharon I."/>
            <person name="Castelle C.J."/>
            <person name="Singh A."/>
            <person name="Wilkins M.J."/>
            <person name="Williams K.H."/>
            <person name="Banfield J.F."/>
        </authorList>
    </citation>
    <scope>NUCLEOTIDE SEQUENCE [LARGE SCALE GENOMIC DNA]</scope>
</reference>
<sequence length="179" mass="19647">MPDFFLPGVLTLVVLGLLAFFGYMVYAAVSGAPFWPLAPDAVGKLIASAGLDPRDTLVDLGSGDGRILEAAAPYVRSAVGFEINPFLCWWSRFRLRHYPHVRVLRRSFWGENLSGATVVTLFFIPGKMDKLAHKLLAELAPGTRIVSAGFQFPGWHYEKKDGTVYLYLVPPAPEAAPPN</sequence>
<dbReference type="PANTHER" id="PTHR13610">
    <property type="entry name" value="METHYLTRANSFERASE DOMAIN-CONTAINING PROTEIN"/>
    <property type="match status" value="1"/>
</dbReference>
<accession>A0A0G1YH07</accession>
<proteinExistence type="predicted"/>
<keyword evidence="3" id="KW-0949">S-adenosyl-L-methionine</keyword>
<dbReference type="PANTHER" id="PTHR13610:SF9">
    <property type="entry name" value="FI06469P"/>
    <property type="match status" value="1"/>
</dbReference>